<dbReference type="Proteomes" id="UP000232149">
    <property type="component" value="Unassembled WGS sequence"/>
</dbReference>
<dbReference type="AlphaFoldDB" id="A0A2M9YUL1"/>
<reference evidence="4 5" key="1">
    <citation type="submission" date="2017-07" db="EMBL/GenBank/DDBJ databases">
        <title>Leptospira spp. isolated from tropical soils.</title>
        <authorList>
            <person name="Thibeaux R."/>
            <person name="Iraola G."/>
            <person name="Ferres I."/>
            <person name="Bierque E."/>
            <person name="Girault D."/>
            <person name="Soupe-Gilbert M.-E."/>
            <person name="Picardeau M."/>
            <person name="Goarant C."/>
        </authorList>
    </citation>
    <scope>NUCLEOTIDE SEQUENCE [LARGE SCALE GENOMIC DNA]</scope>
    <source>
        <strain evidence="2 5">FH2-B-C1</strain>
        <strain evidence="3 4">FH2-B-D1</strain>
    </source>
</reference>
<dbReference type="Pfam" id="PF20613">
    <property type="entry name" value="HipA_2"/>
    <property type="match status" value="1"/>
</dbReference>
<evidence type="ECO:0000313" key="2">
    <source>
        <dbReference type="EMBL" id="PJZ55205.1"/>
    </source>
</evidence>
<dbReference type="EMBL" id="NPDU01000005">
    <property type="protein sequence ID" value="PJZ63412.1"/>
    <property type="molecule type" value="Genomic_DNA"/>
</dbReference>
<keyword evidence="4" id="KW-1185">Reference proteome</keyword>
<evidence type="ECO:0000259" key="1">
    <source>
        <dbReference type="Pfam" id="PF20613"/>
    </source>
</evidence>
<evidence type="ECO:0000313" key="3">
    <source>
        <dbReference type="EMBL" id="PJZ63412.1"/>
    </source>
</evidence>
<protein>
    <recommendedName>
        <fullName evidence="1">HipA-like kinase domain-containing protein</fullName>
    </recommendedName>
</protein>
<accession>A0A2M9YUL1</accession>
<dbReference type="Proteomes" id="UP000232188">
    <property type="component" value="Unassembled WGS sequence"/>
</dbReference>
<proteinExistence type="predicted"/>
<dbReference type="InterPro" id="IPR046748">
    <property type="entry name" value="HipA_2"/>
</dbReference>
<evidence type="ECO:0000313" key="5">
    <source>
        <dbReference type="Proteomes" id="UP000232188"/>
    </source>
</evidence>
<evidence type="ECO:0000313" key="4">
    <source>
        <dbReference type="Proteomes" id="UP000232149"/>
    </source>
</evidence>
<organism evidence="2 5">
    <name type="scientific">Leptospira adleri</name>
    <dbReference type="NCBI Taxonomy" id="2023186"/>
    <lineage>
        <taxon>Bacteria</taxon>
        <taxon>Pseudomonadati</taxon>
        <taxon>Spirochaetota</taxon>
        <taxon>Spirochaetia</taxon>
        <taxon>Leptospirales</taxon>
        <taxon>Leptospiraceae</taxon>
        <taxon>Leptospira</taxon>
    </lineage>
</organism>
<gene>
    <name evidence="3" type="ORF">CH376_02950</name>
    <name evidence="2" type="ORF">CH380_01475</name>
</gene>
<comment type="caution">
    <text evidence="2">The sequence shown here is derived from an EMBL/GenBank/DDBJ whole genome shotgun (WGS) entry which is preliminary data.</text>
</comment>
<sequence length="302" mass="35978">MSYLKKSKKIRIKISNQKRMRYNSEKLKAVETFEIMNVFRSGSTVPVRLKTDRGEMVAKWTKSAQGPINNISDWIGLNLARELGLDSPKTFIVHVKRRIANSVRETEIREMIEKSEGLNLGIEYLESFSQCDSEQLDRISKEQKELCFLFDVLFLNFDRDRNNTNIIGNGTLYSWVDFASLMEVICLVTKQSQPPTSVWERLRYHPFYQEDLNFKFLKKMDRERIRKVLDGLPDVWLEVYDSDALHLREELFLRIDFLLTNFESLFQERIEKIQKIEYRTKEEIAEEQGRKRKDFEKRFGKF</sequence>
<feature type="domain" description="HipA-like kinase" evidence="1">
    <location>
        <begin position="34"/>
        <end position="168"/>
    </location>
</feature>
<dbReference type="EMBL" id="NPDV01000001">
    <property type="protein sequence ID" value="PJZ55205.1"/>
    <property type="molecule type" value="Genomic_DNA"/>
</dbReference>
<name>A0A2M9YUL1_9LEPT</name>